<dbReference type="AlphaFoldDB" id="A0A428YTY0"/>
<dbReference type="PROSITE" id="PS51257">
    <property type="entry name" value="PROKAR_LIPOPROTEIN"/>
    <property type="match status" value="1"/>
</dbReference>
<sequence>MPGRVLVGLLLLLALTACSPQQQPPDQGLGQPITSIDDLASMVQERAGGCGDVQTGTPQEFRQFVGTLFADMYQPYVTEWATCSVSADFPRVGLVLFKDFKEFQASWRDAMAAGRVSDGPQFSFGNGYAVTQGYLGTAKLGLFYLRCNYNDPKVHQIPADVEGCVFANPQHRTH</sequence>
<protein>
    <recommendedName>
        <fullName evidence="4">Lipoprotein</fullName>
    </recommendedName>
</protein>
<dbReference type="EMBL" id="QHKI01000057">
    <property type="protein sequence ID" value="RSM73045.1"/>
    <property type="molecule type" value="Genomic_DNA"/>
</dbReference>
<dbReference type="OrthoDB" id="3687422at2"/>
<feature type="chain" id="PRO_5039173355" description="Lipoprotein" evidence="1">
    <location>
        <begin position="20"/>
        <end position="174"/>
    </location>
</feature>
<organism evidence="2 3">
    <name type="scientific">Kibdelosporangium aridum</name>
    <dbReference type="NCBI Taxonomy" id="2030"/>
    <lineage>
        <taxon>Bacteria</taxon>
        <taxon>Bacillati</taxon>
        <taxon>Actinomycetota</taxon>
        <taxon>Actinomycetes</taxon>
        <taxon>Pseudonocardiales</taxon>
        <taxon>Pseudonocardiaceae</taxon>
        <taxon>Kibdelosporangium</taxon>
    </lineage>
</organism>
<reference evidence="2 3" key="1">
    <citation type="submission" date="2018-05" db="EMBL/GenBank/DDBJ databases">
        <title>Evolution of GPA BGCs.</title>
        <authorList>
            <person name="Waglechner N."/>
            <person name="Wright G.D."/>
        </authorList>
    </citation>
    <scope>NUCLEOTIDE SEQUENCE [LARGE SCALE GENOMIC DNA]</scope>
    <source>
        <strain evidence="2 3">A82846</strain>
    </source>
</reference>
<evidence type="ECO:0000313" key="2">
    <source>
        <dbReference type="EMBL" id="RSM73045.1"/>
    </source>
</evidence>
<feature type="signal peptide" evidence="1">
    <location>
        <begin position="1"/>
        <end position="19"/>
    </location>
</feature>
<comment type="caution">
    <text evidence="2">The sequence shown here is derived from an EMBL/GenBank/DDBJ whole genome shotgun (WGS) entry which is preliminary data.</text>
</comment>
<gene>
    <name evidence="2" type="ORF">DMH04_41915</name>
</gene>
<evidence type="ECO:0000313" key="3">
    <source>
        <dbReference type="Proteomes" id="UP000287547"/>
    </source>
</evidence>
<keyword evidence="1" id="KW-0732">Signal</keyword>
<name>A0A428YTY0_KIBAR</name>
<dbReference type="Proteomes" id="UP000287547">
    <property type="component" value="Unassembled WGS sequence"/>
</dbReference>
<accession>A0A428YTY0</accession>
<dbReference type="RefSeq" id="WP_037271719.1">
    <property type="nucleotide sequence ID" value="NZ_QHKI01000057.1"/>
</dbReference>
<proteinExistence type="predicted"/>
<evidence type="ECO:0008006" key="4">
    <source>
        <dbReference type="Google" id="ProtNLM"/>
    </source>
</evidence>
<evidence type="ECO:0000256" key="1">
    <source>
        <dbReference type="SAM" id="SignalP"/>
    </source>
</evidence>